<dbReference type="InterPro" id="IPR050372">
    <property type="entry name" value="Neurexin-related_CASP"/>
</dbReference>
<dbReference type="CDD" id="cd00055">
    <property type="entry name" value="EGF_Lam"/>
    <property type="match status" value="1"/>
</dbReference>
<dbReference type="Gene3D" id="2.60.120.200">
    <property type="match status" value="2"/>
</dbReference>
<dbReference type="GO" id="GO:0005576">
    <property type="term" value="C:extracellular region"/>
    <property type="evidence" value="ECO:0007669"/>
    <property type="project" value="UniProtKB-ARBA"/>
</dbReference>
<evidence type="ECO:0000259" key="6">
    <source>
        <dbReference type="PROSITE" id="PS50227"/>
    </source>
</evidence>
<dbReference type="PROSITE" id="PS00022">
    <property type="entry name" value="EGF_1"/>
    <property type="match status" value="2"/>
</dbReference>
<keyword evidence="8" id="KW-1185">Reference proteome</keyword>
<feature type="domain" description="Laminin G" evidence="4">
    <location>
        <begin position="289"/>
        <end position="444"/>
    </location>
</feature>
<feature type="disulfide bond" evidence="2">
    <location>
        <begin position="510"/>
        <end position="519"/>
    </location>
</feature>
<dbReference type="PANTHER" id="PTHR15036:SF49">
    <property type="entry name" value="AXOTACTIN"/>
    <property type="match status" value="1"/>
</dbReference>
<feature type="domain" description="Laminin G" evidence="4">
    <location>
        <begin position="46"/>
        <end position="240"/>
    </location>
</feature>
<evidence type="ECO:0000313" key="7">
    <source>
        <dbReference type="EMBL" id="CAD6194585.1"/>
    </source>
</evidence>
<dbReference type="Gene3D" id="1.20.1070.10">
    <property type="entry name" value="Rhodopsin 7-helix transmembrane proteins"/>
    <property type="match status" value="1"/>
</dbReference>
<dbReference type="EMBL" id="CAJGYM010000046">
    <property type="protein sequence ID" value="CAD6194585.1"/>
    <property type="molecule type" value="Genomic_DNA"/>
</dbReference>
<keyword evidence="3" id="KW-0812">Transmembrane</keyword>
<accession>A0A8S1HHE0</accession>
<dbReference type="SUPFAM" id="SSF111418">
    <property type="entry name" value="Hormone receptor domain"/>
    <property type="match status" value="1"/>
</dbReference>
<dbReference type="PROSITE" id="PS50227">
    <property type="entry name" value="G_PROTEIN_RECEP_F2_3"/>
    <property type="match status" value="1"/>
</dbReference>
<dbReference type="Pfam" id="PF02210">
    <property type="entry name" value="Laminin_G_2"/>
    <property type="match status" value="2"/>
</dbReference>
<dbReference type="Gene3D" id="4.10.1240.10">
    <property type="entry name" value="GPCR, family 2, extracellular hormone receptor domain"/>
    <property type="match status" value="1"/>
</dbReference>
<dbReference type="SMART" id="SM00282">
    <property type="entry name" value="LamG"/>
    <property type="match status" value="2"/>
</dbReference>
<proteinExistence type="predicted"/>
<evidence type="ECO:0000256" key="2">
    <source>
        <dbReference type="PROSITE-ProRule" id="PRU00076"/>
    </source>
</evidence>
<dbReference type="GO" id="GO:0016020">
    <property type="term" value="C:membrane"/>
    <property type="evidence" value="ECO:0007669"/>
    <property type="project" value="UniProtKB-SubCell"/>
</dbReference>
<dbReference type="InterPro" id="IPR002049">
    <property type="entry name" value="LE_dom"/>
</dbReference>
<feature type="transmembrane region" description="Helical" evidence="3">
    <location>
        <begin position="1068"/>
        <end position="1095"/>
    </location>
</feature>
<dbReference type="InterPro" id="IPR001879">
    <property type="entry name" value="GPCR_2_extracellular_dom"/>
</dbReference>
<dbReference type="PROSITE" id="PS50026">
    <property type="entry name" value="EGF_3"/>
    <property type="match status" value="2"/>
</dbReference>
<dbReference type="Proteomes" id="UP000835052">
    <property type="component" value="Unassembled WGS sequence"/>
</dbReference>
<reference evidence="7" key="1">
    <citation type="submission" date="2020-10" db="EMBL/GenBank/DDBJ databases">
        <authorList>
            <person name="Kikuchi T."/>
        </authorList>
    </citation>
    <scope>NUCLEOTIDE SEQUENCE</scope>
    <source>
        <strain evidence="7">NKZ352</strain>
    </source>
</reference>
<dbReference type="Gene3D" id="2.10.25.10">
    <property type="entry name" value="Laminin"/>
    <property type="match status" value="1"/>
</dbReference>
<dbReference type="CDD" id="cd00054">
    <property type="entry name" value="EGF_CA"/>
    <property type="match status" value="1"/>
</dbReference>
<dbReference type="SMART" id="SM00008">
    <property type="entry name" value="HormR"/>
    <property type="match status" value="1"/>
</dbReference>
<name>A0A8S1HHE0_9PELO</name>
<keyword evidence="2" id="KW-0245">EGF-like domain</keyword>
<dbReference type="GO" id="GO:0004930">
    <property type="term" value="F:G protein-coupled receptor activity"/>
    <property type="evidence" value="ECO:0007669"/>
    <property type="project" value="InterPro"/>
</dbReference>
<feature type="domain" description="G-protein coupled receptors family 2 profile 1" evidence="6">
    <location>
        <begin position="607"/>
        <end position="682"/>
    </location>
</feature>
<dbReference type="OrthoDB" id="26203at2759"/>
<dbReference type="Pfam" id="PF02793">
    <property type="entry name" value="HRM"/>
    <property type="match status" value="1"/>
</dbReference>
<keyword evidence="1 2" id="KW-1015">Disulfide bond</keyword>
<comment type="caution">
    <text evidence="2">Lacks conserved residue(s) required for the propagation of feature annotation.</text>
</comment>
<feature type="domain" description="EGF-like" evidence="5">
    <location>
        <begin position="488"/>
        <end position="520"/>
    </location>
</feature>
<comment type="caution">
    <text evidence="7">The sequence shown here is derived from an EMBL/GenBank/DDBJ whole genome shotgun (WGS) entry which is preliminary data.</text>
</comment>
<feature type="transmembrane region" description="Helical" evidence="3">
    <location>
        <begin position="1002"/>
        <end position="1023"/>
    </location>
</feature>
<gene>
    <name evidence="7" type="ORF">CAUJ_LOCUS10504</name>
</gene>
<evidence type="ECO:0000256" key="3">
    <source>
        <dbReference type="SAM" id="Phobius"/>
    </source>
</evidence>
<feature type="disulfide bond" evidence="2">
    <location>
        <begin position="473"/>
        <end position="482"/>
    </location>
</feature>
<feature type="transmembrane region" description="Helical" evidence="3">
    <location>
        <begin position="938"/>
        <end position="959"/>
    </location>
</feature>
<protein>
    <submittedName>
        <fullName evidence="7">Uncharacterized protein</fullName>
    </submittedName>
</protein>
<dbReference type="SMART" id="SM00181">
    <property type="entry name" value="EGF"/>
    <property type="match status" value="3"/>
</dbReference>
<dbReference type="PROSITE" id="PS50025">
    <property type="entry name" value="LAM_G_DOMAIN"/>
    <property type="match status" value="2"/>
</dbReference>
<dbReference type="SUPFAM" id="SSF49899">
    <property type="entry name" value="Concanavalin A-like lectins/glucanases"/>
    <property type="match status" value="2"/>
</dbReference>
<feature type="transmembrane region" description="Helical" evidence="3">
    <location>
        <begin position="971"/>
        <end position="990"/>
    </location>
</feature>
<organism evidence="7 8">
    <name type="scientific">Caenorhabditis auriculariae</name>
    <dbReference type="NCBI Taxonomy" id="2777116"/>
    <lineage>
        <taxon>Eukaryota</taxon>
        <taxon>Metazoa</taxon>
        <taxon>Ecdysozoa</taxon>
        <taxon>Nematoda</taxon>
        <taxon>Chromadorea</taxon>
        <taxon>Rhabditida</taxon>
        <taxon>Rhabditina</taxon>
        <taxon>Rhabditomorpha</taxon>
        <taxon>Rhabditoidea</taxon>
        <taxon>Rhabditidae</taxon>
        <taxon>Peloderinae</taxon>
        <taxon>Caenorhabditis</taxon>
    </lineage>
</organism>
<feature type="domain" description="EGF-like" evidence="5">
    <location>
        <begin position="446"/>
        <end position="483"/>
    </location>
</feature>
<evidence type="ECO:0000256" key="1">
    <source>
        <dbReference type="ARBA" id="ARBA00023157"/>
    </source>
</evidence>
<keyword evidence="3" id="KW-1133">Transmembrane helix</keyword>
<dbReference type="CDD" id="cd00110">
    <property type="entry name" value="LamG"/>
    <property type="match status" value="2"/>
</dbReference>
<dbReference type="InterPro" id="IPR013320">
    <property type="entry name" value="ConA-like_dom_sf"/>
</dbReference>
<dbReference type="InterPro" id="IPR001791">
    <property type="entry name" value="Laminin_G"/>
</dbReference>
<dbReference type="InterPro" id="IPR000742">
    <property type="entry name" value="EGF"/>
</dbReference>
<evidence type="ECO:0000259" key="5">
    <source>
        <dbReference type="PROSITE" id="PS50026"/>
    </source>
</evidence>
<dbReference type="PROSITE" id="PS00010">
    <property type="entry name" value="ASX_HYDROXYL"/>
    <property type="match status" value="1"/>
</dbReference>
<dbReference type="InterPro" id="IPR036445">
    <property type="entry name" value="GPCR_2_extracell_dom_sf"/>
</dbReference>
<feature type="transmembrane region" description="Helical" evidence="3">
    <location>
        <begin position="1035"/>
        <end position="1056"/>
    </location>
</feature>
<dbReference type="InterPro" id="IPR000152">
    <property type="entry name" value="EGF-type_Asp/Asn_hydroxyl_site"/>
</dbReference>
<feature type="transmembrane region" description="Helical" evidence="3">
    <location>
        <begin position="1149"/>
        <end position="1166"/>
    </location>
</feature>
<evidence type="ECO:0000259" key="4">
    <source>
        <dbReference type="PROSITE" id="PS50025"/>
    </source>
</evidence>
<feature type="transmembrane region" description="Helical" evidence="3">
    <location>
        <begin position="1116"/>
        <end position="1137"/>
    </location>
</feature>
<dbReference type="PANTHER" id="PTHR15036">
    <property type="entry name" value="PIKACHURIN-LIKE PROTEIN"/>
    <property type="match status" value="1"/>
</dbReference>
<keyword evidence="3" id="KW-0472">Membrane</keyword>
<evidence type="ECO:0000313" key="8">
    <source>
        <dbReference type="Proteomes" id="UP000835052"/>
    </source>
</evidence>
<sequence length="1295" mass="143666">MSARPLTCVPGYCSSDSVCELETHGMKCRHCKYSGDDADDRCRLRAVSFPGDAMLNVNEDLSRMHWRVEFRIATIAHDGVIFFTGYKKSDFVELSISERVLKAHFSLGGESVEMRMDNDPENRVNDGEWHTIVLELAERKLTVSLDGCDAKTALILKNSPVCAASAEIVLPSKCLSDPTVPCFRFLDVTNGIFLGGRPGSSKQIEEAFNGCLKDLKINEKLVDFSKMKEMHRVGQVVEGCRPLSDHCKKNSCSPSTKCTNRWGGFNCRCPHSIHHKGTCRIDQISTHARPVSLAEEESFVLYKPGSISPPFFLSAEFRTSRIDTQILAVEFNQRSVFFKLDVEDGVIRFSLSESSIVVPGPEFSSKNWVHADIAFGESTVKVTVDNIYTAELPAFLGETTLDVVYIGLAPSTGHPSRFEGCVRNVEIDGRPVSVHQKGKVRQGCVVHNRCALEGVCPTESSCQRLWNKHRCVCHKGFVGDVCQPVCSLKDVCSGGSCVPSNTTDGYECICQPGKTGKNCELIAATAMCPAGWWGSFPKCKKCSCDLHKGFQSQCDKQTGACLCLKTYYATINGCARCECGDGAENGECSIAGHCKCLGEAVGRRCDRCPKFDHALDSKTLKCHKIDSRCPSEVEYAIKWPSSIKGSTVRQSCPDGETGLATRKCLDSGRWSDVNSWNCTRPEYSIMVNKFGILDSSKLLAMVNNATVNEATIRGRNQQIAAEAISAIIDFELKLEPSARSHIKDMRFTEDLMKAAGKVLAEHPPSEYLPLTSKLLDYAHSVFDSHTKMTFLPPFFAANDHIAFGFDRVDFGNTLPKFNNFIDTRPKDFSKVNIHLQGTTQALYAILPFPRCERCGNPLVLILANSSQPVTVEFVLRSKDAWIDPECVQLKSGKWRKTGVEIGVNISHVRCQFEGEGLFTMFSSDQSNSYVRMAHSQDLTPPILAATSLFLCALSLLATFSRNVLKTRMIRIGFIILFAFNLVDLYFLHFVSIKESVCPLRNAFLSFTSCAPFAWLFLYSLHIYRTLADGSAKASWTTCMLLGLASPAVFASTTFFFASSCTLSPETWLLWFILAPIVLFLLLSFYASATCFLVTMNKNYENFPIKFNLRKALFQHFILTASTVLCTAFALASPFIPFSSKIMDVVKCSVFLASSAVVFFWSAFASISKSRKEVTNMWLDPQKSIMAESTMADRQCESPLLPPGFPDDSVGNNDWMPDVIPAETYATTPRRQPHLSDAVHHILSPAEKILDEGIGHVYGNVGTLPRLRSAQDEADDAYYTYTASRRYKPSTTFNRD</sequence>